<comment type="caution">
    <text evidence="2">The sequence shown here is derived from an EMBL/GenBank/DDBJ whole genome shotgun (WGS) entry which is preliminary data.</text>
</comment>
<dbReference type="EMBL" id="MU827782">
    <property type="protein sequence ID" value="KAJ7336665.1"/>
    <property type="molecule type" value="Genomic_DNA"/>
</dbReference>
<dbReference type="OrthoDB" id="6000685at2759"/>
<organism evidence="2 3">
    <name type="scientific">Desmophyllum pertusum</name>
    <dbReference type="NCBI Taxonomy" id="174260"/>
    <lineage>
        <taxon>Eukaryota</taxon>
        <taxon>Metazoa</taxon>
        <taxon>Cnidaria</taxon>
        <taxon>Anthozoa</taxon>
        <taxon>Hexacorallia</taxon>
        <taxon>Scleractinia</taxon>
        <taxon>Caryophylliina</taxon>
        <taxon>Caryophylliidae</taxon>
        <taxon>Desmophyllum</taxon>
    </lineage>
</organism>
<name>A0A9X0CFW7_9CNID</name>
<evidence type="ECO:0000313" key="2">
    <source>
        <dbReference type="EMBL" id="KAJ7336665.1"/>
    </source>
</evidence>
<dbReference type="AlphaFoldDB" id="A0A9X0CFW7"/>
<evidence type="ECO:0000256" key="1">
    <source>
        <dbReference type="SAM" id="Phobius"/>
    </source>
</evidence>
<accession>A0A9X0CFW7</accession>
<sequence>MDANLLEDVTISTNESSCERRKRSAVNRSSSEVDDCLEYRYKCPDQVRISWLQAAPFVYEASSNDNKSDEEHTENMKGIFPEVVTRAIARCCKIFAGTIPQIRFLERASNLTTLRRDLLRGKADMIIPVHNDEEKYGGSLPYVKILDSPGVILIVPHRQPIKEWKLVLNAVLGTWPVVLIALLMSSIAGVVMWVLVSITICCKKNVVQYLSKF</sequence>
<reference evidence="2" key="1">
    <citation type="submission" date="2023-01" db="EMBL/GenBank/DDBJ databases">
        <title>Genome assembly of the deep-sea coral Lophelia pertusa.</title>
        <authorList>
            <person name="Herrera S."/>
            <person name="Cordes E."/>
        </authorList>
    </citation>
    <scope>NUCLEOTIDE SEQUENCE</scope>
    <source>
        <strain evidence="2">USNM1676648</strain>
        <tissue evidence="2">Polyp</tissue>
    </source>
</reference>
<keyword evidence="3" id="KW-1185">Reference proteome</keyword>
<protein>
    <submittedName>
        <fullName evidence="2">Uncharacterized protein</fullName>
    </submittedName>
</protein>
<proteinExistence type="predicted"/>
<feature type="transmembrane region" description="Helical" evidence="1">
    <location>
        <begin position="166"/>
        <end position="196"/>
    </location>
</feature>
<keyword evidence="1" id="KW-1133">Transmembrane helix</keyword>
<keyword evidence="1" id="KW-0812">Transmembrane</keyword>
<dbReference type="Proteomes" id="UP001163046">
    <property type="component" value="Unassembled WGS sequence"/>
</dbReference>
<keyword evidence="1" id="KW-0472">Membrane</keyword>
<gene>
    <name evidence="2" type="ORF">OS493_011886</name>
</gene>
<evidence type="ECO:0000313" key="3">
    <source>
        <dbReference type="Proteomes" id="UP001163046"/>
    </source>
</evidence>